<dbReference type="InterPro" id="IPR025403">
    <property type="entry name" value="TgpA-like_C"/>
</dbReference>
<dbReference type="SMART" id="SM00460">
    <property type="entry name" value="TGc"/>
    <property type="match status" value="1"/>
</dbReference>
<dbReference type="EMBL" id="CP053564">
    <property type="protein sequence ID" value="QJY47931.1"/>
    <property type="molecule type" value="Genomic_DNA"/>
</dbReference>
<evidence type="ECO:0000259" key="3">
    <source>
        <dbReference type="SMART" id="SM00460"/>
    </source>
</evidence>
<reference evidence="4 5" key="1">
    <citation type="submission" date="2020-05" db="EMBL/GenBank/DDBJ databases">
        <authorList>
            <person name="Mo P."/>
        </authorList>
    </citation>
    <scope>NUCLEOTIDE SEQUENCE [LARGE SCALE GENOMIC DNA]</scope>
    <source>
        <strain evidence="4 5">Gen01</strain>
    </source>
</reference>
<organism evidence="4 5">
    <name type="scientific">Pseudonocardia broussonetiae</name>
    <dbReference type="NCBI Taxonomy" id="2736640"/>
    <lineage>
        <taxon>Bacteria</taxon>
        <taxon>Bacillati</taxon>
        <taxon>Actinomycetota</taxon>
        <taxon>Actinomycetes</taxon>
        <taxon>Pseudonocardiales</taxon>
        <taxon>Pseudonocardiaceae</taxon>
        <taxon>Pseudonocardia</taxon>
    </lineage>
</organism>
<dbReference type="KEGG" id="pbro:HOP40_20785"/>
<feature type="signal peptide" evidence="2">
    <location>
        <begin position="1"/>
        <end position="19"/>
    </location>
</feature>
<evidence type="ECO:0000313" key="5">
    <source>
        <dbReference type="Proteomes" id="UP000505377"/>
    </source>
</evidence>
<proteinExistence type="predicted"/>
<feature type="transmembrane region" description="Helical" evidence="1">
    <location>
        <begin position="373"/>
        <end position="395"/>
    </location>
</feature>
<dbReference type="Pfam" id="PF13559">
    <property type="entry name" value="DUF4129"/>
    <property type="match status" value="1"/>
</dbReference>
<evidence type="ECO:0000256" key="1">
    <source>
        <dbReference type="SAM" id="Phobius"/>
    </source>
</evidence>
<keyword evidence="1" id="KW-1133">Transmembrane helix</keyword>
<dbReference type="Proteomes" id="UP000505377">
    <property type="component" value="Chromosome"/>
</dbReference>
<feature type="chain" id="PRO_5038909918" evidence="2">
    <location>
        <begin position="20"/>
        <end position="560"/>
    </location>
</feature>
<dbReference type="RefSeq" id="WP_172161087.1">
    <property type="nucleotide sequence ID" value="NZ_CP053564.1"/>
</dbReference>
<dbReference type="SUPFAM" id="SSF54001">
    <property type="entry name" value="Cysteine proteinases"/>
    <property type="match status" value="1"/>
</dbReference>
<keyword evidence="5" id="KW-1185">Reference proteome</keyword>
<name>A0A6M6JNP4_9PSEU</name>
<dbReference type="InterPro" id="IPR002931">
    <property type="entry name" value="Transglutaminase-like"/>
</dbReference>
<accession>A0A6M6JNP4</accession>
<keyword evidence="1" id="KW-0812">Transmembrane</keyword>
<keyword evidence="1" id="KW-0472">Membrane</keyword>
<evidence type="ECO:0000313" key="4">
    <source>
        <dbReference type="EMBL" id="QJY47931.1"/>
    </source>
</evidence>
<keyword evidence="2" id="KW-0732">Signal</keyword>
<dbReference type="InterPro" id="IPR038765">
    <property type="entry name" value="Papain-like_cys_pep_sf"/>
</dbReference>
<evidence type="ECO:0000256" key="2">
    <source>
        <dbReference type="SAM" id="SignalP"/>
    </source>
</evidence>
<dbReference type="InterPro" id="IPR052901">
    <property type="entry name" value="Bact_TGase-like"/>
</dbReference>
<feature type="domain" description="Transglutaminase-like" evidence="3">
    <location>
        <begin position="249"/>
        <end position="320"/>
    </location>
</feature>
<dbReference type="Pfam" id="PF01841">
    <property type="entry name" value="Transglut_core"/>
    <property type="match status" value="1"/>
</dbReference>
<dbReference type="AlphaFoldDB" id="A0A6M6JNP4"/>
<gene>
    <name evidence="4" type="ORF">HOP40_20785</name>
</gene>
<sequence length="560" mass="58254">MVVVVPVAVVATLGAAAFAALPAAATVSMHEQIELAAAPSSAVSPLGEIGGRLTEPGRTVFTVRTDAAVDRWPTAVLDGFDGADWTSSAHYRPLGRELVADPAVTVPTRTAAADVELDPSMTSPWLPTRFRVRSVEGVAPAVDPRTGVLLLPRPQPGVGYRFTWQEPVPEPGRLAGAVVDLTAPGAVAPGAALDGLDDLVTAATGGVSAAAPTFDTALHIERWFRENYRRSPEGSPATGNSTRQLRRFLEDTRTGTSEQFAAAFVLVAADAGLPARLVVGFRNPGLADADGRVAVHNSDVLAWPEVAVAGVGWVALDPTGDAASNPTGGNGLAEAVDAARDDLPAQARAPEPQPVPRSPSVAPVSPVFGGSAAGWWIAAAVAGSLVLAVLAVPVLKRVRRFRRRRAPGVGAVHGAWLDTRDALGDHGVPVSPGHTARDLTELAAPVLGDGVGPLHRLARSVDAACWASPGASDPRLVTDAWAAATEVRRALARRPVPDRLRAAVRMQPHGQPMKNSPWPRTAVRRTLRAVGGICSDHCYVGRSPDDRGIKRTGRGASGSR</sequence>
<protein>
    <submittedName>
        <fullName evidence="4">Transglutaminase domain-containing protein</fullName>
    </submittedName>
</protein>
<dbReference type="PANTHER" id="PTHR42736:SF1">
    <property type="entry name" value="PROTEIN-GLUTAMINE GAMMA-GLUTAMYLTRANSFERASE"/>
    <property type="match status" value="1"/>
</dbReference>
<dbReference type="Gene3D" id="3.10.620.30">
    <property type="match status" value="1"/>
</dbReference>
<dbReference type="PANTHER" id="PTHR42736">
    <property type="entry name" value="PROTEIN-GLUTAMINE GAMMA-GLUTAMYLTRANSFERASE"/>
    <property type="match status" value="1"/>
</dbReference>